<dbReference type="GO" id="GO:0008270">
    <property type="term" value="F:zinc ion binding"/>
    <property type="evidence" value="ECO:0007669"/>
    <property type="project" value="TreeGrafter"/>
</dbReference>
<feature type="region of interest" description="Disordered" evidence="9">
    <location>
        <begin position="1"/>
        <end position="23"/>
    </location>
</feature>
<dbReference type="InterPro" id="IPR013154">
    <property type="entry name" value="ADH-like_N"/>
</dbReference>
<dbReference type="PaxDb" id="246196-MSMEI_3308"/>
<comment type="cofactor">
    <cofactor evidence="1">
        <name>Zn(2+)</name>
        <dbReference type="ChEBI" id="CHEBI:29105"/>
    </cofactor>
</comment>
<evidence type="ECO:0000256" key="9">
    <source>
        <dbReference type="SAM" id="MobiDB-lite"/>
    </source>
</evidence>
<dbReference type="GO" id="GO:0004022">
    <property type="term" value="F:alcohol dehydrogenase (NAD+) activity"/>
    <property type="evidence" value="ECO:0007669"/>
    <property type="project" value="UniProtKB-EC"/>
</dbReference>
<dbReference type="AlphaFoldDB" id="A0QXQ6"/>
<dbReference type="Pfam" id="PF00107">
    <property type="entry name" value="ADH_zinc_N"/>
    <property type="match status" value="1"/>
</dbReference>
<dbReference type="KEGG" id="msm:MSMEG_3388"/>
<evidence type="ECO:0000256" key="2">
    <source>
        <dbReference type="ARBA" id="ARBA00008072"/>
    </source>
</evidence>
<dbReference type="PANTHER" id="PTHR43880">
    <property type="entry name" value="ALCOHOL DEHYDROGENASE"/>
    <property type="match status" value="1"/>
</dbReference>
<proteinExistence type="inferred from homology"/>
<keyword evidence="12" id="KW-1185">Reference proteome</keyword>
<dbReference type="Gene3D" id="3.90.180.10">
    <property type="entry name" value="Medium-chain alcohol dehydrogenases, catalytic domain"/>
    <property type="match status" value="1"/>
</dbReference>
<evidence type="ECO:0000256" key="8">
    <source>
        <dbReference type="ARBA" id="ARBA00049243"/>
    </source>
</evidence>
<evidence type="ECO:0000256" key="7">
    <source>
        <dbReference type="ARBA" id="ARBA00049164"/>
    </source>
</evidence>
<dbReference type="GO" id="GO:0005829">
    <property type="term" value="C:cytosol"/>
    <property type="evidence" value="ECO:0007669"/>
    <property type="project" value="TreeGrafter"/>
</dbReference>
<organism evidence="11 12">
    <name type="scientific">Mycolicibacterium smegmatis (strain ATCC 700084 / mc(2)155)</name>
    <name type="common">Mycobacterium smegmatis</name>
    <dbReference type="NCBI Taxonomy" id="246196"/>
    <lineage>
        <taxon>Bacteria</taxon>
        <taxon>Bacillati</taxon>
        <taxon>Actinomycetota</taxon>
        <taxon>Actinomycetes</taxon>
        <taxon>Mycobacteriales</taxon>
        <taxon>Mycobacteriaceae</taxon>
        <taxon>Mycolicibacterium</taxon>
    </lineage>
</organism>
<dbReference type="CDD" id="cd08279">
    <property type="entry name" value="Zn_ADH_class_III"/>
    <property type="match status" value="1"/>
</dbReference>
<name>A0QXQ6_MYCS2</name>
<evidence type="ECO:0000256" key="4">
    <source>
        <dbReference type="ARBA" id="ARBA00022723"/>
    </source>
</evidence>
<comment type="catalytic activity">
    <reaction evidence="8">
        <text>a primary alcohol + NAD(+) = an aldehyde + NADH + H(+)</text>
        <dbReference type="Rhea" id="RHEA:10736"/>
        <dbReference type="ChEBI" id="CHEBI:15378"/>
        <dbReference type="ChEBI" id="CHEBI:15734"/>
        <dbReference type="ChEBI" id="CHEBI:17478"/>
        <dbReference type="ChEBI" id="CHEBI:57540"/>
        <dbReference type="ChEBI" id="CHEBI:57945"/>
        <dbReference type="EC" id="1.1.1.1"/>
    </reaction>
</comment>
<keyword evidence="6" id="KW-0520">NAD</keyword>
<accession>A0QXQ6</accession>
<keyword evidence="4" id="KW-0479">Metal-binding</keyword>
<evidence type="ECO:0000313" key="12">
    <source>
        <dbReference type="Proteomes" id="UP000000757"/>
    </source>
</evidence>
<sequence length="415" mass="44661">MHSDPSHIDLLGPATFTSRDRRPIGFPPLRCSRHKISWKEPSEMKTKAAVSLGVNRPFEIMELELDGPKEGEVLLKNVAAGLCHSDLHLTDGDMPPRYPIVGGHEGSAIVEDVGPGVTKVKPGDHVVCSYIPNCGTCRYCATGRSNLCDMGATILDGRFPDGTFRFHKDGVDYGSLCLLGSFAERTTVSQHSVVKVDEWIPLETAVLVGCGVPAGWGGPVYNNGIRPGDTAVIYGIGGLGINAIQGAVMAGARYVVAVDPVEFKRDMALKFGATHAFATAEEAHEAVREITWGQMADGALIFVGTPDEKVVSDAFNVIGKGGTVSLASLADPAKLTVHVSGMEMTLMEKTIKGCLFGSSNPQYDIVRLLRLYDEGKLKLDELITTRYRLEDINQGYDDLRAGVNIRGVIIHDPEA</sequence>
<dbReference type="InterPro" id="IPR036291">
    <property type="entry name" value="NAD(P)-bd_dom_sf"/>
</dbReference>
<evidence type="ECO:0000256" key="1">
    <source>
        <dbReference type="ARBA" id="ARBA00001947"/>
    </source>
</evidence>
<dbReference type="InterPro" id="IPR011032">
    <property type="entry name" value="GroES-like_sf"/>
</dbReference>
<dbReference type="Proteomes" id="UP000000757">
    <property type="component" value="Chromosome"/>
</dbReference>
<dbReference type="EMBL" id="CP000480">
    <property type="protein sequence ID" value="ABK75122.1"/>
    <property type="molecule type" value="Genomic_DNA"/>
</dbReference>
<comment type="similarity">
    <text evidence="2">Belongs to the zinc-containing alcohol dehydrogenase family.</text>
</comment>
<dbReference type="GO" id="GO:0046294">
    <property type="term" value="P:formaldehyde catabolic process"/>
    <property type="evidence" value="ECO:0007669"/>
    <property type="project" value="TreeGrafter"/>
</dbReference>
<evidence type="ECO:0000256" key="6">
    <source>
        <dbReference type="ARBA" id="ARBA00023027"/>
    </source>
</evidence>
<dbReference type="Gene3D" id="3.40.50.720">
    <property type="entry name" value="NAD(P)-binding Rossmann-like Domain"/>
    <property type="match status" value="1"/>
</dbReference>
<dbReference type="InterPro" id="IPR020843">
    <property type="entry name" value="ER"/>
</dbReference>
<evidence type="ECO:0000259" key="10">
    <source>
        <dbReference type="SMART" id="SM00829"/>
    </source>
</evidence>
<dbReference type="STRING" id="246196.MSMEG_3388"/>
<dbReference type="SUPFAM" id="SSF50129">
    <property type="entry name" value="GroES-like"/>
    <property type="match status" value="2"/>
</dbReference>
<dbReference type="OrthoDB" id="334894at2"/>
<dbReference type="eggNOG" id="COG1062">
    <property type="taxonomic scope" value="Bacteria"/>
</dbReference>
<evidence type="ECO:0000256" key="5">
    <source>
        <dbReference type="ARBA" id="ARBA00022833"/>
    </source>
</evidence>
<feature type="domain" description="Enoyl reductase (ER)" evidence="10">
    <location>
        <begin position="53"/>
        <end position="409"/>
    </location>
</feature>
<dbReference type="NCBIfam" id="TIGR03989">
    <property type="entry name" value="Rxyl_3153"/>
    <property type="match status" value="1"/>
</dbReference>
<dbReference type="Pfam" id="PF08240">
    <property type="entry name" value="ADH_N"/>
    <property type="match status" value="1"/>
</dbReference>
<dbReference type="GO" id="GO:0051903">
    <property type="term" value="F:S-(hydroxymethyl)glutathione dehydrogenase [NAD(P)+] activity"/>
    <property type="evidence" value="ECO:0007669"/>
    <property type="project" value="TreeGrafter"/>
</dbReference>
<protein>
    <recommendedName>
        <fullName evidence="3">alcohol dehydrogenase</fullName>
        <ecNumber evidence="3">1.1.1.1</ecNumber>
    </recommendedName>
</protein>
<dbReference type="InterPro" id="IPR013149">
    <property type="entry name" value="ADH-like_C"/>
</dbReference>
<gene>
    <name evidence="11" type="ordered locus">MSMEG_3388</name>
</gene>
<dbReference type="PANTHER" id="PTHR43880:SF12">
    <property type="entry name" value="ALCOHOL DEHYDROGENASE CLASS-3"/>
    <property type="match status" value="1"/>
</dbReference>
<dbReference type="EC" id="1.1.1.1" evidence="3"/>
<dbReference type="SUPFAM" id="SSF51735">
    <property type="entry name" value="NAD(P)-binding Rossmann-fold domains"/>
    <property type="match status" value="1"/>
</dbReference>
<evidence type="ECO:0000313" key="11">
    <source>
        <dbReference type="EMBL" id="ABK75122.1"/>
    </source>
</evidence>
<evidence type="ECO:0000256" key="3">
    <source>
        <dbReference type="ARBA" id="ARBA00013190"/>
    </source>
</evidence>
<keyword evidence="11" id="KW-0560">Oxidoreductase</keyword>
<keyword evidence="5" id="KW-0862">Zinc</keyword>
<comment type="catalytic activity">
    <reaction evidence="7">
        <text>a secondary alcohol + NAD(+) = a ketone + NADH + H(+)</text>
        <dbReference type="Rhea" id="RHEA:10740"/>
        <dbReference type="ChEBI" id="CHEBI:15378"/>
        <dbReference type="ChEBI" id="CHEBI:17087"/>
        <dbReference type="ChEBI" id="CHEBI:35681"/>
        <dbReference type="ChEBI" id="CHEBI:57540"/>
        <dbReference type="ChEBI" id="CHEBI:57945"/>
        <dbReference type="EC" id="1.1.1.1"/>
    </reaction>
</comment>
<dbReference type="InterPro" id="IPR023921">
    <property type="entry name" value="ADH_Zn_actinomycetes"/>
</dbReference>
<reference evidence="11 12" key="1">
    <citation type="submission" date="2006-10" db="EMBL/GenBank/DDBJ databases">
        <authorList>
            <person name="Fleischmann R.D."/>
            <person name="Dodson R.J."/>
            <person name="Haft D.H."/>
            <person name="Merkel J.S."/>
            <person name="Nelson W.C."/>
            <person name="Fraser C.M."/>
        </authorList>
    </citation>
    <scope>NUCLEOTIDE SEQUENCE [LARGE SCALE GENOMIC DNA]</scope>
    <source>
        <strain evidence="12">ATCC 700084 / mc(2)155</strain>
    </source>
</reference>
<dbReference type="PATRIC" id="fig|246196.19.peg.3344"/>
<dbReference type="SMART" id="SM00829">
    <property type="entry name" value="PKS_ER"/>
    <property type="match status" value="1"/>
</dbReference>